<comment type="function">
    <text evidence="1">Resistance to tetracycline by an active tetracycline efflux. This is an energy-dependent process that decreases the accumulation of the antibiotic in whole cells. This protein functions as a metal-tetracycline/H(+) antiporter.</text>
</comment>
<evidence type="ECO:0000256" key="6">
    <source>
        <dbReference type="ARBA" id="ARBA00022989"/>
    </source>
</evidence>
<keyword evidence="5" id="KW-0812">Transmembrane</keyword>
<name>A0A1W6L4B0_9BURK</name>
<evidence type="ECO:0000256" key="7">
    <source>
        <dbReference type="ARBA" id="ARBA00023136"/>
    </source>
</evidence>
<dbReference type="RefSeq" id="WP_085749256.1">
    <property type="nucleotide sequence ID" value="NZ_BSPR01000002.1"/>
</dbReference>
<evidence type="ECO:0000313" key="8">
    <source>
        <dbReference type="EMBL" id="ARN19020.1"/>
    </source>
</evidence>
<evidence type="ECO:0000256" key="2">
    <source>
        <dbReference type="ARBA" id="ARBA00004141"/>
    </source>
</evidence>
<dbReference type="InterPro" id="IPR011701">
    <property type="entry name" value="MFS"/>
</dbReference>
<evidence type="ECO:0000256" key="5">
    <source>
        <dbReference type="ARBA" id="ARBA00022692"/>
    </source>
</evidence>
<dbReference type="PANTHER" id="PTHR23504:SF15">
    <property type="entry name" value="MAJOR FACILITATOR SUPERFAMILY (MFS) PROFILE DOMAIN-CONTAINING PROTEIN"/>
    <property type="match status" value="1"/>
</dbReference>
<keyword evidence="6" id="KW-1133">Transmembrane helix</keyword>
<dbReference type="InterPro" id="IPR036259">
    <property type="entry name" value="MFS_trans_sf"/>
</dbReference>
<gene>
    <name evidence="8" type="ORF">A4W93_03290</name>
</gene>
<evidence type="ECO:0000256" key="4">
    <source>
        <dbReference type="ARBA" id="ARBA00022448"/>
    </source>
</evidence>
<dbReference type="PROSITE" id="PS50850">
    <property type="entry name" value="MFS"/>
    <property type="match status" value="1"/>
</dbReference>
<dbReference type="InterPro" id="IPR001958">
    <property type="entry name" value="Tet-R_TetA/multi-R_MdtG-like"/>
</dbReference>
<keyword evidence="9" id="KW-1185">Reference proteome</keyword>
<reference evidence="8 9" key="1">
    <citation type="submission" date="2016-04" db="EMBL/GenBank/DDBJ databases">
        <title>Complete genome sequence of natural rubber-degrading, novel Gram-negative bacterium, Rhizobacter gummiphilus strain NS21.</title>
        <authorList>
            <person name="Tabata M."/>
            <person name="Kasai D."/>
            <person name="Fukuda M."/>
        </authorList>
    </citation>
    <scope>NUCLEOTIDE SEQUENCE [LARGE SCALE GENOMIC DNA]</scope>
    <source>
        <strain evidence="8 9">NS21</strain>
    </source>
</reference>
<dbReference type="GO" id="GO:0016020">
    <property type="term" value="C:membrane"/>
    <property type="evidence" value="ECO:0007669"/>
    <property type="project" value="UniProtKB-SubCell"/>
</dbReference>
<evidence type="ECO:0000256" key="1">
    <source>
        <dbReference type="ARBA" id="ARBA00003279"/>
    </source>
</evidence>
<protein>
    <submittedName>
        <fullName evidence="8">Tetracycline resistance MFS efflux pump</fullName>
    </submittedName>
</protein>
<dbReference type="InterPro" id="IPR005829">
    <property type="entry name" value="Sugar_transporter_CS"/>
</dbReference>
<keyword evidence="4" id="KW-0813">Transport</keyword>
<dbReference type="PANTHER" id="PTHR23504">
    <property type="entry name" value="MAJOR FACILITATOR SUPERFAMILY DOMAIN-CONTAINING PROTEIN 10"/>
    <property type="match status" value="1"/>
</dbReference>
<dbReference type="PRINTS" id="PR01035">
    <property type="entry name" value="TCRTETA"/>
</dbReference>
<sequence length="396" mass="41113">MNRSLAVIYLCVALDAMGIGLVFPILPALVRDVAPAADVAPFIGLMASLYAAMQFVCSPVLGALSDRLGRRPVMLLSLAGATVNYGLLACAPNLSLLLLGRAVAGLTSANLSVATAYLTDVSPEDTRARRFGLFNAMFGAGFILGPVLGGLLCDHGVRLPFVAAAVLTGVNFVLACKLLPESRAPGRGRIDRAALNPLRPLREAMASNHRAPLVLTFFLLAATGEAYGICWALWGADAFHWNGTWIGLSLGAFGICQTVVQALLPGPAARVLGERRAVFAGIACACAALAAMAFLQEGWMVFAVMPLFALGGIGTPALQALASRQVDAASQGQFQGVLASAVSLASVVAPLGFSAFYEGVRRDWPGAVWLLVAAVYAVAVPLVVLGTRVSAKPAVR</sequence>
<comment type="similarity">
    <text evidence="3">Belongs to the major facilitator superfamily. TCR/Tet family.</text>
</comment>
<dbReference type="EMBL" id="CP015118">
    <property type="protein sequence ID" value="ARN19020.1"/>
    <property type="molecule type" value="Genomic_DNA"/>
</dbReference>
<dbReference type="CDD" id="cd17388">
    <property type="entry name" value="MFS_TetA"/>
    <property type="match status" value="1"/>
</dbReference>
<dbReference type="STRING" id="946333.A4W93_03290"/>
<keyword evidence="7" id="KW-0472">Membrane</keyword>
<dbReference type="AlphaFoldDB" id="A0A1W6L4B0"/>
<organism evidence="8 9">
    <name type="scientific">Piscinibacter gummiphilus</name>
    <dbReference type="NCBI Taxonomy" id="946333"/>
    <lineage>
        <taxon>Bacteria</taxon>
        <taxon>Pseudomonadati</taxon>
        <taxon>Pseudomonadota</taxon>
        <taxon>Betaproteobacteria</taxon>
        <taxon>Burkholderiales</taxon>
        <taxon>Sphaerotilaceae</taxon>
        <taxon>Piscinibacter</taxon>
    </lineage>
</organism>
<dbReference type="Proteomes" id="UP000193427">
    <property type="component" value="Chromosome"/>
</dbReference>
<dbReference type="SUPFAM" id="SSF103473">
    <property type="entry name" value="MFS general substrate transporter"/>
    <property type="match status" value="1"/>
</dbReference>
<dbReference type="PROSITE" id="PS00216">
    <property type="entry name" value="SUGAR_TRANSPORT_1"/>
    <property type="match status" value="1"/>
</dbReference>
<proteinExistence type="inferred from homology"/>
<dbReference type="Gene3D" id="1.20.1250.20">
    <property type="entry name" value="MFS general substrate transporter like domains"/>
    <property type="match status" value="1"/>
</dbReference>
<dbReference type="GO" id="GO:0022857">
    <property type="term" value="F:transmembrane transporter activity"/>
    <property type="evidence" value="ECO:0007669"/>
    <property type="project" value="InterPro"/>
</dbReference>
<dbReference type="OrthoDB" id="9764259at2"/>
<dbReference type="KEGG" id="rgu:A4W93_03290"/>
<accession>A0A1W6L4B0</accession>
<dbReference type="InterPro" id="IPR020846">
    <property type="entry name" value="MFS_dom"/>
</dbReference>
<evidence type="ECO:0000256" key="3">
    <source>
        <dbReference type="ARBA" id="ARBA00007520"/>
    </source>
</evidence>
<dbReference type="Pfam" id="PF07690">
    <property type="entry name" value="MFS_1"/>
    <property type="match status" value="1"/>
</dbReference>
<comment type="subcellular location">
    <subcellularLocation>
        <location evidence="2">Membrane</location>
        <topology evidence="2">Multi-pass membrane protein</topology>
    </subcellularLocation>
</comment>
<evidence type="ECO:0000313" key="9">
    <source>
        <dbReference type="Proteomes" id="UP000193427"/>
    </source>
</evidence>